<comment type="caution">
    <text evidence="4">The sequence shown here is derived from an EMBL/GenBank/DDBJ whole genome shotgun (WGS) entry which is preliminary data.</text>
</comment>
<proteinExistence type="predicted"/>
<dbReference type="RefSeq" id="WP_165297783.1">
    <property type="nucleotide sequence ID" value="NZ_JAAKZZ010000045.1"/>
</dbReference>
<feature type="transmembrane region" description="Helical" evidence="2">
    <location>
        <begin position="105"/>
        <end position="138"/>
    </location>
</feature>
<evidence type="ECO:0000256" key="1">
    <source>
        <dbReference type="SAM" id="MobiDB-lite"/>
    </source>
</evidence>
<evidence type="ECO:0000256" key="2">
    <source>
        <dbReference type="SAM" id="Phobius"/>
    </source>
</evidence>
<reference evidence="4 5" key="1">
    <citation type="submission" date="2020-02" db="EMBL/GenBank/DDBJ databases">
        <title>Whole-genome analyses of novel actinobacteria.</title>
        <authorList>
            <person name="Sahin N."/>
            <person name="Tatar D."/>
        </authorList>
    </citation>
    <scope>NUCLEOTIDE SEQUENCE [LARGE SCALE GENOMIC DNA]</scope>
    <source>
        <strain evidence="4 5">SB3404</strain>
    </source>
</reference>
<feature type="domain" description="DUF4190" evidence="3">
    <location>
        <begin position="102"/>
        <end position="171"/>
    </location>
</feature>
<dbReference type="InterPro" id="IPR025241">
    <property type="entry name" value="DUF4190"/>
</dbReference>
<evidence type="ECO:0000313" key="5">
    <source>
        <dbReference type="Proteomes" id="UP000477722"/>
    </source>
</evidence>
<keyword evidence="2" id="KW-0812">Transmembrane</keyword>
<feature type="compositionally biased region" description="Basic and acidic residues" evidence="1">
    <location>
        <begin position="1"/>
        <end position="12"/>
    </location>
</feature>
<sequence length="207" mass="20061">MAGEARQRRSDEVPPPIPPAPGGTLGGGYGAGAQPPYGTYGTYGTYGAYGPQGPGTGPAGPAGPYGPGASPYGPVQAPGPGRLPGYGAAAYGWQGPPPPSGLSTAAMVLGIVSIVLILTLWGSFLSVITSGLALGLGIRARRRVRRGELGGQGQATAGFVLGIVGLCLSVLVSALLVVGLTVGSDDDGSGPGGGGSGGGSSTYDARR</sequence>
<dbReference type="Pfam" id="PF13828">
    <property type="entry name" value="DUF4190"/>
    <property type="match status" value="1"/>
</dbReference>
<evidence type="ECO:0000313" key="4">
    <source>
        <dbReference type="EMBL" id="NGO68128.1"/>
    </source>
</evidence>
<feature type="region of interest" description="Disordered" evidence="1">
    <location>
        <begin position="1"/>
        <end position="31"/>
    </location>
</feature>
<gene>
    <name evidence="4" type="ORF">G5C65_07140</name>
</gene>
<accession>A0A6G4WSP2</accession>
<name>A0A6G4WSP2_9ACTN</name>
<dbReference type="Proteomes" id="UP000477722">
    <property type="component" value="Unassembled WGS sequence"/>
</dbReference>
<keyword evidence="2" id="KW-1133">Transmembrane helix</keyword>
<dbReference type="EMBL" id="JAAKZZ010000045">
    <property type="protein sequence ID" value="NGO68128.1"/>
    <property type="molecule type" value="Genomic_DNA"/>
</dbReference>
<evidence type="ECO:0000259" key="3">
    <source>
        <dbReference type="Pfam" id="PF13828"/>
    </source>
</evidence>
<feature type="region of interest" description="Disordered" evidence="1">
    <location>
        <begin position="187"/>
        <end position="207"/>
    </location>
</feature>
<dbReference type="AlphaFoldDB" id="A0A6G4WSP2"/>
<protein>
    <submittedName>
        <fullName evidence="4">DUF4190 domain-containing protein</fullName>
    </submittedName>
</protein>
<keyword evidence="2" id="KW-0472">Membrane</keyword>
<organism evidence="4 5">
    <name type="scientific">Streptomyces boncukensis</name>
    <dbReference type="NCBI Taxonomy" id="2711219"/>
    <lineage>
        <taxon>Bacteria</taxon>
        <taxon>Bacillati</taxon>
        <taxon>Actinomycetota</taxon>
        <taxon>Actinomycetes</taxon>
        <taxon>Kitasatosporales</taxon>
        <taxon>Streptomycetaceae</taxon>
        <taxon>Streptomyces</taxon>
    </lineage>
</organism>
<feature type="transmembrane region" description="Helical" evidence="2">
    <location>
        <begin position="159"/>
        <end position="182"/>
    </location>
</feature>
<feature type="compositionally biased region" description="Gly residues" evidence="1">
    <location>
        <begin position="189"/>
        <end position="200"/>
    </location>
</feature>
<keyword evidence="5" id="KW-1185">Reference proteome</keyword>